<reference evidence="3 4" key="1">
    <citation type="submission" date="2023-11" db="EMBL/GenBank/DDBJ databases">
        <title>Novel species in genus Nocardioides.</title>
        <authorList>
            <person name="Zhou H."/>
        </authorList>
    </citation>
    <scope>NUCLEOTIDE SEQUENCE [LARGE SCALE GENOMIC DNA]</scope>
    <source>
        <strain evidence="3 4">S-58</strain>
    </source>
</reference>
<dbReference type="PANTHER" id="PTHR30006">
    <property type="entry name" value="THIAMINE-BINDING PERIPLASMIC PROTEIN-RELATED"/>
    <property type="match status" value="1"/>
</dbReference>
<organism evidence="3 4">
    <name type="scientific">Nocardioides renjunii</name>
    <dbReference type="NCBI Taxonomy" id="3095075"/>
    <lineage>
        <taxon>Bacteria</taxon>
        <taxon>Bacillati</taxon>
        <taxon>Actinomycetota</taxon>
        <taxon>Actinomycetes</taxon>
        <taxon>Propionibacteriales</taxon>
        <taxon>Nocardioidaceae</taxon>
        <taxon>Nocardioides</taxon>
    </lineage>
</organism>
<proteinExistence type="predicted"/>
<gene>
    <name evidence="3" type="ORF">SFC79_01640</name>
</gene>
<comment type="caution">
    <text evidence="3">The sequence shown here is derived from an EMBL/GenBank/DDBJ whole genome shotgun (WGS) entry which is preliminary data.</text>
</comment>
<protein>
    <submittedName>
        <fullName evidence="3">ABC transporter substrate-binding protein</fullName>
    </submittedName>
</protein>
<accession>A0ABU5K6A3</accession>
<dbReference type="PANTHER" id="PTHR30006:SF2">
    <property type="entry name" value="ABC TRANSPORTER SUBSTRATE-BINDING PROTEIN"/>
    <property type="match status" value="1"/>
</dbReference>
<name>A0ABU5K6A3_9ACTN</name>
<dbReference type="Proteomes" id="UP001291999">
    <property type="component" value="Unassembled WGS sequence"/>
</dbReference>
<dbReference type="EMBL" id="JAXQPW010000001">
    <property type="protein sequence ID" value="MDZ5660452.1"/>
    <property type="molecule type" value="Genomic_DNA"/>
</dbReference>
<feature type="signal peptide" evidence="2">
    <location>
        <begin position="1"/>
        <end position="23"/>
    </location>
</feature>
<evidence type="ECO:0000256" key="2">
    <source>
        <dbReference type="SAM" id="SignalP"/>
    </source>
</evidence>
<keyword evidence="4" id="KW-1185">Reference proteome</keyword>
<feature type="chain" id="PRO_5046551485" evidence="2">
    <location>
        <begin position="24"/>
        <end position="374"/>
    </location>
</feature>
<evidence type="ECO:0000313" key="3">
    <source>
        <dbReference type="EMBL" id="MDZ5660452.1"/>
    </source>
</evidence>
<dbReference type="RefSeq" id="WP_216652029.1">
    <property type="nucleotide sequence ID" value="NZ_JAXQPW010000001.1"/>
</dbReference>
<dbReference type="PROSITE" id="PS51257">
    <property type="entry name" value="PROKAR_LIPOPROTEIN"/>
    <property type="match status" value="1"/>
</dbReference>
<evidence type="ECO:0000256" key="1">
    <source>
        <dbReference type="ARBA" id="ARBA00022729"/>
    </source>
</evidence>
<keyword evidence="1 2" id="KW-0732">Signal</keyword>
<evidence type="ECO:0000313" key="4">
    <source>
        <dbReference type="Proteomes" id="UP001291999"/>
    </source>
</evidence>
<sequence>MNTRKTLVSLAAMATLAAAAGCAAPEKEADTTTESGVDAAAATSAEDFGGLEELVTAAQEEGELNVIALPPDWANYGEVISTFEEKYDIEVNSDQPDAASQDEINAANDLQGTDRAPDVFDLGQSVALANTDMFAPYQVETWDDIPDEFKDPDGAWVNDYGGYMSIGYDSAVVPDVTSVKDLLGPEFKGKVALNGDPTQAGAAFSGVVMASIANGGSADDVAPGVDFFTQLKEAGNFLTVDPDSTTIEQGTTPVVIDWDYLGAAAAANVDTWKTVVPEEAVVAGYYFQAINADAPHPAAARLWQEFLYSDEGQNLWLKGGARPVRGDAMAEAGTIDEELWGALPEVTGEPVIPTDEQTVTAGEYLAANWSKAIR</sequence>
<dbReference type="Pfam" id="PF13343">
    <property type="entry name" value="SBP_bac_6"/>
    <property type="match status" value="1"/>
</dbReference>